<feature type="modified residue" description="4-aspartylphosphate" evidence="1">
    <location>
        <position position="54"/>
    </location>
</feature>
<feature type="domain" description="Response regulatory" evidence="2">
    <location>
        <begin position="3"/>
        <end position="117"/>
    </location>
</feature>
<dbReference type="Gene3D" id="2.20.25.10">
    <property type="match status" value="1"/>
</dbReference>
<keyword evidence="7" id="KW-1185">Reference proteome</keyword>
<dbReference type="PROSITE" id="PS50930">
    <property type="entry name" value="HTH_LYTTR"/>
    <property type="match status" value="1"/>
</dbReference>
<name>A0A133XYY9_9LACT</name>
<dbReference type="GO" id="GO:0000156">
    <property type="term" value="F:phosphorelay response regulator activity"/>
    <property type="evidence" value="ECO:0007669"/>
    <property type="project" value="InterPro"/>
</dbReference>
<dbReference type="SMART" id="SM00850">
    <property type="entry name" value="LytTR"/>
    <property type="match status" value="1"/>
</dbReference>
<dbReference type="AlphaFoldDB" id="A0A133XYY9"/>
<dbReference type="EMBL" id="PKGZ01000001">
    <property type="protein sequence ID" value="PKY91911.1"/>
    <property type="molecule type" value="Genomic_DNA"/>
</dbReference>
<protein>
    <submittedName>
        <fullName evidence="5">DNA-binding response regulator</fullName>
    </submittedName>
    <submittedName>
        <fullName evidence="4">Putative sensory transduction protein LytT</fullName>
    </submittedName>
</protein>
<sequence length="247" mass="28294">MLHILIVDDEAFARQELAYLVNLHPQVSRIDQAESVTEALTIMLDNKPDIVFLDIQLDGETGFDLAYKFLQMRKPPYLIFATAYDNYALDAFKVNANDYILKPFEENKIQAALNKYLQYSELSASDSTDTTSKESSSNYDTIAIQSDDRVYLLHPEDIFLVSVQGHTVTVDTLNKSFVTTGTLSAIEKKLPDDLFLRCHRSFILNITHIVEIQPWFNQTYQVTLSNHIKVPVSRSYLKSFKTRLNIN</sequence>
<dbReference type="PROSITE" id="PS50110">
    <property type="entry name" value="RESPONSE_REGULATORY"/>
    <property type="match status" value="1"/>
</dbReference>
<dbReference type="PANTHER" id="PTHR37299:SF1">
    <property type="entry name" value="STAGE 0 SPORULATION PROTEIN A HOMOLOG"/>
    <property type="match status" value="1"/>
</dbReference>
<dbReference type="InterPro" id="IPR011006">
    <property type="entry name" value="CheY-like_superfamily"/>
</dbReference>
<dbReference type="InterPro" id="IPR007492">
    <property type="entry name" value="LytTR_DNA-bd_dom"/>
</dbReference>
<evidence type="ECO:0000259" key="2">
    <source>
        <dbReference type="PROSITE" id="PS50110"/>
    </source>
</evidence>
<dbReference type="OrthoDB" id="9809318at2"/>
<dbReference type="SMART" id="SM00448">
    <property type="entry name" value="REC"/>
    <property type="match status" value="1"/>
</dbReference>
<feature type="domain" description="HTH LytTR-type" evidence="3">
    <location>
        <begin position="142"/>
        <end position="246"/>
    </location>
</feature>
<keyword evidence="5" id="KW-0238">DNA-binding</keyword>
<dbReference type="STRING" id="87541.AWM71_03100"/>
<dbReference type="EMBL" id="LSCQ01000047">
    <property type="protein sequence ID" value="KXB36158.1"/>
    <property type="molecule type" value="Genomic_DNA"/>
</dbReference>
<dbReference type="InterPro" id="IPR001789">
    <property type="entry name" value="Sig_transdc_resp-reg_receiver"/>
</dbReference>
<evidence type="ECO:0000313" key="6">
    <source>
        <dbReference type="Proteomes" id="UP000070422"/>
    </source>
</evidence>
<dbReference type="Proteomes" id="UP000234775">
    <property type="component" value="Unassembled WGS sequence"/>
</dbReference>
<evidence type="ECO:0000259" key="3">
    <source>
        <dbReference type="PROSITE" id="PS50930"/>
    </source>
</evidence>
<dbReference type="Gene3D" id="3.40.50.2300">
    <property type="match status" value="1"/>
</dbReference>
<evidence type="ECO:0000313" key="4">
    <source>
        <dbReference type="EMBL" id="KXB36158.1"/>
    </source>
</evidence>
<dbReference type="Gene3D" id="2.40.50.40">
    <property type="match status" value="1"/>
</dbReference>
<proteinExistence type="predicted"/>
<evidence type="ECO:0000313" key="5">
    <source>
        <dbReference type="EMBL" id="PKY91911.1"/>
    </source>
</evidence>
<reference evidence="4 6" key="1">
    <citation type="submission" date="2016-01" db="EMBL/GenBank/DDBJ databases">
        <authorList>
            <person name="Oliw E.H."/>
        </authorList>
    </citation>
    <scope>NUCLEOTIDE SEQUENCE [LARGE SCALE GENOMIC DNA]</scope>
    <source>
        <strain evidence="4 6">KA00635</strain>
    </source>
</reference>
<gene>
    <name evidence="5" type="ORF">CYJ27_00255</name>
    <name evidence="4" type="ORF">HMPREF3187_01012</name>
</gene>
<dbReference type="Pfam" id="PF00072">
    <property type="entry name" value="Response_reg"/>
    <property type="match status" value="1"/>
</dbReference>
<dbReference type="PANTHER" id="PTHR37299">
    <property type="entry name" value="TRANSCRIPTIONAL REGULATOR-RELATED"/>
    <property type="match status" value="1"/>
</dbReference>
<reference evidence="5 7" key="2">
    <citation type="submission" date="2017-12" db="EMBL/GenBank/DDBJ databases">
        <title>Phylogenetic diversity of female urinary microbiome.</title>
        <authorList>
            <person name="Thomas-White K."/>
            <person name="Wolfe A.J."/>
        </authorList>
    </citation>
    <scope>NUCLEOTIDE SEQUENCE [LARGE SCALE GENOMIC DNA]</scope>
    <source>
        <strain evidence="5 7">UMB0844</strain>
    </source>
</reference>
<dbReference type="Proteomes" id="UP000070422">
    <property type="component" value="Unassembled WGS sequence"/>
</dbReference>
<accession>A0A133XYY9</accession>
<evidence type="ECO:0000313" key="7">
    <source>
        <dbReference type="Proteomes" id="UP000234775"/>
    </source>
</evidence>
<dbReference type="GO" id="GO:0003677">
    <property type="term" value="F:DNA binding"/>
    <property type="evidence" value="ECO:0007669"/>
    <property type="project" value="UniProtKB-KW"/>
</dbReference>
<dbReference type="InterPro" id="IPR046947">
    <property type="entry name" value="LytR-like"/>
</dbReference>
<keyword evidence="1" id="KW-0597">Phosphoprotein</keyword>
<dbReference type="Pfam" id="PF04397">
    <property type="entry name" value="LytTR"/>
    <property type="match status" value="1"/>
</dbReference>
<dbReference type="SUPFAM" id="SSF52172">
    <property type="entry name" value="CheY-like"/>
    <property type="match status" value="1"/>
</dbReference>
<comment type="caution">
    <text evidence="4">The sequence shown here is derived from an EMBL/GenBank/DDBJ whole genome shotgun (WGS) entry which is preliminary data.</text>
</comment>
<organism evidence="4 6">
    <name type="scientific">Aerococcus christensenii</name>
    <dbReference type="NCBI Taxonomy" id="87541"/>
    <lineage>
        <taxon>Bacteria</taxon>
        <taxon>Bacillati</taxon>
        <taxon>Bacillota</taxon>
        <taxon>Bacilli</taxon>
        <taxon>Lactobacillales</taxon>
        <taxon>Aerococcaceae</taxon>
        <taxon>Aerococcus</taxon>
    </lineage>
</organism>
<evidence type="ECO:0000256" key="1">
    <source>
        <dbReference type="PROSITE-ProRule" id="PRU00169"/>
    </source>
</evidence>
<dbReference type="RefSeq" id="WP_060936886.1">
    <property type="nucleotide sequence ID" value="NZ_CP118095.1"/>
</dbReference>
<dbReference type="PATRIC" id="fig|87541.4.peg.1003"/>